<dbReference type="SUPFAM" id="SSF56973">
    <property type="entry name" value="Aerolisin/ETX pore-forming domain"/>
    <property type="match status" value="1"/>
</dbReference>
<dbReference type="AlphaFoldDB" id="A0A9Q1H447"/>
<evidence type="ECO:0000313" key="2">
    <source>
        <dbReference type="EMBL" id="KAJ8032173.1"/>
    </source>
</evidence>
<evidence type="ECO:0000313" key="3">
    <source>
        <dbReference type="Proteomes" id="UP001152320"/>
    </source>
</evidence>
<evidence type="ECO:0000256" key="1">
    <source>
        <dbReference type="SAM" id="SignalP"/>
    </source>
</evidence>
<reference evidence="2" key="1">
    <citation type="submission" date="2021-10" db="EMBL/GenBank/DDBJ databases">
        <title>Tropical sea cucumber genome reveals ecological adaptation and Cuvierian tubules defense mechanism.</title>
        <authorList>
            <person name="Chen T."/>
        </authorList>
    </citation>
    <scope>NUCLEOTIDE SEQUENCE</scope>
    <source>
        <strain evidence="2">Nanhai2018</strain>
        <tissue evidence="2">Muscle</tissue>
    </source>
</reference>
<dbReference type="OrthoDB" id="428159at2759"/>
<feature type="signal peptide" evidence="1">
    <location>
        <begin position="1"/>
        <end position="20"/>
    </location>
</feature>
<dbReference type="Gene3D" id="2.170.15.10">
    <property type="entry name" value="Proaerolysin, chain A, domain 3"/>
    <property type="match status" value="1"/>
</dbReference>
<dbReference type="InterPro" id="IPR053237">
    <property type="entry name" value="Natterin_C"/>
</dbReference>
<protein>
    <submittedName>
        <fullName evidence="2">Natterin-4</fullName>
    </submittedName>
</protein>
<gene>
    <name evidence="2" type="ORF">HOLleu_25624</name>
</gene>
<proteinExistence type="predicted"/>
<dbReference type="Proteomes" id="UP001152320">
    <property type="component" value="Chromosome 12"/>
</dbReference>
<feature type="chain" id="PRO_5040453519" evidence="1">
    <location>
        <begin position="21"/>
        <end position="362"/>
    </location>
</feature>
<name>A0A9Q1H447_HOLLE</name>
<dbReference type="EMBL" id="JAIZAY010000012">
    <property type="protein sequence ID" value="KAJ8032173.1"/>
    <property type="molecule type" value="Genomic_DNA"/>
</dbReference>
<keyword evidence="3" id="KW-1185">Reference proteome</keyword>
<accession>A0A9Q1H447</accession>
<dbReference type="PANTHER" id="PTHR39244:SF5">
    <property type="entry name" value="NATTERIN-3-LIKE"/>
    <property type="match status" value="1"/>
</dbReference>
<organism evidence="2 3">
    <name type="scientific">Holothuria leucospilota</name>
    <name type="common">Black long sea cucumber</name>
    <name type="synonym">Mertensiothuria leucospilota</name>
    <dbReference type="NCBI Taxonomy" id="206669"/>
    <lineage>
        <taxon>Eukaryota</taxon>
        <taxon>Metazoa</taxon>
        <taxon>Echinodermata</taxon>
        <taxon>Eleutherozoa</taxon>
        <taxon>Echinozoa</taxon>
        <taxon>Holothuroidea</taxon>
        <taxon>Aspidochirotacea</taxon>
        <taxon>Aspidochirotida</taxon>
        <taxon>Holothuriidae</taxon>
        <taxon>Holothuria</taxon>
    </lineage>
</organism>
<comment type="caution">
    <text evidence="2">The sequence shown here is derived from an EMBL/GenBank/DDBJ whole genome shotgun (WGS) entry which is preliminary data.</text>
</comment>
<sequence>MAKILSSILLLFAVFHTFEGRKHTVIHNEDDLIGSCTKTCDTLPDRSDQFDCEWIDNCEYNRIGWTRGFVKCNWCRCDCTTPDDIPAKEEISREKIILTELDLWNTCEETCSYSGLQRTDYKGCSEIRDCQWNSNGWISGFVRCDYCKCDCIKKGYPNNYRIENVVYQMNDLDTSLGDSVNVGEVTVENHGNDTVTTSYTIKMVYTTETMWSSSAGIIMGSEVKITFDELIIEEEVTIGGEVSYDYTWGETRTETVENYITAQPTSPPHSIRQVWAQGSRYTLDVPYTADLVTVYDDGTEVTSQISGTLNQASVSKFHVVYGEIHDLPEEESVESDIEWLDEEKLRSEHHQCIIAYFFKPRK</sequence>
<dbReference type="PANTHER" id="PTHR39244">
    <property type="entry name" value="NATTERIN-4"/>
    <property type="match status" value="1"/>
</dbReference>
<keyword evidence="1" id="KW-0732">Signal</keyword>